<name>A0AAU7N447_9VIRU</name>
<reference evidence="1" key="1">
    <citation type="submission" date="2024-05" db="EMBL/GenBank/DDBJ databases">
        <title>The simplest Porifera holobiont: glass sponge Aphrocallistes beatrix thrives with only two symbionts.</title>
        <authorList>
            <person name="N Garritano A."/>
            <person name="A Allen M."/>
            <person name="Thomas T."/>
        </authorList>
    </citation>
    <scope>NUCLEOTIDE SEQUENCE</scope>
    <source>
        <strain evidence="1">AB1</strain>
    </source>
</reference>
<proteinExistence type="predicted"/>
<gene>
    <name evidence="1" type="ORF">ZGOWGMRN_CDS_0018</name>
</gene>
<organism evidence="1">
    <name type="scientific">Nitrosopumivirus cobalaminus</name>
    <dbReference type="NCBI Taxonomy" id="3158414"/>
    <lineage>
        <taxon>Viruses</taxon>
    </lineage>
</organism>
<sequence length="78" mass="8982">MEQLKDVIKSLTVKQKVIVLAQSVNETETPEEEEKIFEVAADIGYTEEEIDVSIRLAILIRDFPFLDINQVLERYNNG</sequence>
<protein>
    <submittedName>
        <fullName evidence="1">Uncharacterized protein</fullName>
    </submittedName>
</protein>
<accession>A0AAU7N447</accession>
<evidence type="ECO:0000313" key="1">
    <source>
        <dbReference type="EMBL" id="XBQ68755.1"/>
    </source>
</evidence>
<dbReference type="EMBL" id="PP848464">
    <property type="protein sequence ID" value="XBQ68755.1"/>
    <property type="molecule type" value="Genomic_DNA"/>
</dbReference>